<accession>A0A4R7V5N7</accession>
<evidence type="ECO:0000256" key="1">
    <source>
        <dbReference type="ARBA" id="ARBA00004651"/>
    </source>
</evidence>
<dbReference type="FunFam" id="1.10.3470.10:FF:000001">
    <property type="entry name" value="Vitamin B12 ABC transporter permease BtuC"/>
    <property type="match status" value="1"/>
</dbReference>
<comment type="subcellular location">
    <subcellularLocation>
        <location evidence="1">Cell membrane</location>
        <topology evidence="1">Multi-pass membrane protein</topology>
    </subcellularLocation>
</comment>
<dbReference type="PANTHER" id="PTHR30472:SF67">
    <property type="entry name" value="PERMEASE OF ABC TRANSPORTER-RELATED"/>
    <property type="match status" value="1"/>
</dbReference>
<feature type="transmembrane region" description="Helical" evidence="8">
    <location>
        <begin position="137"/>
        <end position="159"/>
    </location>
</feature>
<dbReference type="Gene3D" id="1.10.3470.10">
    <property type="entry name" value="ABC transporter involved in vitamin B12 uptake, BtuC"/>
    <property type="match status" value="1"/>
</dbReference>
<feature type="transmembrane region" description="Helical" evidence="8">
    <location>
        <begin position="260"/>
        <end position="287"/>
    </location>
</feature>
<evidence type="ECO:0000256" key="6">
    <source>
        <dbReference type="ARBA" id="ARBA00022989"/>
    </source>
</evidence>
<keyword evidence="3" id="KW-0813">Transport</keyword>
<evidence type="ECO:0000256" key="5">
    <source>
        <dbReference type="ARBA" id="ARBA00022692"/>
    </source>
</evidence>
<dbReference type="GO" id="GO:0022857">
    <property type="term" value="F:transmembrane transporter activity"/>
    <property type="evidence" value="ECO:0007669"/>
    <property type="project" value="InterPro"/>
</dbReference>
<protein>
    <submittedName>
        <fullName evidence="9">Iron complex transport system permease protein</fullName>
    </submittedName>
</protein>
<feature type="transmembrane region" description="Helical" evidence="8">
    <location>
        <begin position="21"/>
        <end position="48"/>
    </location>
</feature>
<dbReference type="GO" id="GO:0005886">
    <property type="term" value="C:plasma membrane"/>
    <property type="evidence" value="ECO:0007669"/>
    <property type="project" value="UniProtKB-SubCell"/>
</dbReference>
<dbReference type="CDD" id="cd06550">
    <property type="entry name" value="TM_ABC_iron-siderophores_like"/>
    <property type="match status" value="1"/>
</dbReference>
<dbReference type="PANTHER" id="PTHR30472">
    <property type="entry name" value="FERRIC ENTEROBACTIN TRANSPORT SYSTEM PERMEASE PROTEIN"/>
    <property type="match status" value="1"/>
</dbReference>
<dbReference type="EMBL" id="SOCP01000014">
    <property type="protein sequence ID" value="TDV44260.1"/>
    <property type="molecule type" value="Genomic_DNA"/>
</dbReference>
<dbReference type="GO" id="GO:0033214">
    <property type="term" value="P:siderophore-iron import into cell"/>
    <property type="evidence" value="ECO:0007669"/>
    <property type="project" value="TreeGrafter"/>
</dbReference>
<evidence type="ECO:0000256" key="7">
    <source>
        <dbReference type="ARBA" id="ARBA00023136"/>
    </source>
</evidence>
<dbReference type="InterPro" id="IPR000522">
    <property type="entry name" value="ABC_transptr_permease_BtuC"/>
</dbReference>
<evidence type="ECO:0000256" key="3">
    <source>
        <dbReference type="ARBA" id="ARBA00022448"/>
    </source>
</evidence>
<evidence type="ECO:0000256" key="8">
    <source>
        <dbReference type="SAM" id="Phobius"/>
    </source>
</evidence>
<dbReference type="SUPFAM" id="SSF81345">
    <property type="entry name" value="ABC transporter involved in vitamin B12 uptake, BtuC"/>
    <property type="match status" value="1"/>
</dbReference>
<feature type="transmembrane region" description="Helical" evidence="8">
    <location>
        <begin position="302"/>
        <end position="320"/>
    </location>
</feature>
<evidence type="ECO:0000256" key="2">
    <source>
        <dbReference type="ARBA" id="ARBA00007935"/>
    </source>
</evidence>
<sequence>MPRTRSRDRVERSPHLVSGGSYAFLVAGLGVALVAATAFAIGVGTVAVPVDQVLAVISGHLSGDTGGLDPLVDQIVWDFRTPRVLLAAVAGAGLSLAGLCLQTLVRNPLADPYVFGVSAGASLGAVIALTAGAGAVAAVGVAGSAFVGSLLSLLLVFAMAQRGGRLLGSSLVLAGVALAYLGNALTGYIQLQADPSELRGVMFWLLGSVAGASWSSLTVPFAATAVTAAVLATRLRPMNALATGDDTAAGLGVDVNRLRVLLLVASSLLTAAVVSSAGGIGFVGLIVPHAVRLVVGPDHRRVLPVSLLSGAVFLVLVDLVTRTVERPNEMPVGIVTAVLGAPFFLVLLRGRKRVPR</sequence>
<gene>
    <name evidence="9" type="ORF">CLV71_114170</name>
</gene>
<name>A0A4R7V5N7_9PSEU</name>
<evidence type="ECO:0000313" key="10">
    <source>
        <dbReference type="Proteomes" id="UP000294927"/>
    </source>
</evidence>
<feature type="transmembrane region" description="Helical" evidence="8">
    <location>
        <begin position="113"/>
        <end position="131"/>
    </location>
</feature>
<comment type="similarity">
    <text evidence="2">Belongs to the binding-protein-dependent transport system permease family. FecCD subfamily.</text>
</comment>
<feature type="transmembrane region" description="Helical" evidence="8">
    <location>
        <begin position="332"/>
        <end position="350"/>
    </location>
</feature>
<comment type="caution">
    <text evidence="9">The sequence shown here is derived from an EMBL/GenBank/DDBJ whole genome shotgun (WGS) entry which is preliminary data.</text>
</comment>
<feature type="transmembrane region" description="Helical" evidence="8">
    <location>
        <begin position="171"/>
        <end position="191"/>
    </location>
</feature>
<dbReference type="OrthoDB" id="9782305at2"/>
<dbReference type="Proteomes" id="UP000294927">
    <property type="component" value="Unassembled WGS sequence"/>
</dbReference>
<feature type="transmembrane region" description="Helical" evidence="8">
    <location>
        <begin position="203"/>
        <end position="231"/>
    </location>
</feature>
<keyword evidence="10" id="KW-1185">Reference proteome</keyword>
<keyword evidence="4" id="KW-1003">Cell membrane</keyword>
<organism evidence="9 10">
    <name type="scientific">Actinophytocola oryzae</name>
    <dbReference type="NCBI Taxonomy" id="502181"/>
    <lineage>
        <taxon>Bacteria</taxon>
        <taxon>Bacillati</taxon>
        <taxon>Actinomycetota</taxon>
        <taxon>Actinomycetes</taxon>
        <taxon>Pseudonocardiales</taxon>
        <taxon>Pseudonocardiaceae</taxon>
    </lineage>
</organism>
<keyword evidence="5 8" id="KW-0812">Transmembrane</keyword>
<dbReference type="Pfam" id="PF01032">
    <property type="entry name" value="FecCD"/>
    <property type="match status" value="1"/>
</dbReference>
<dbReference type="AlphaFoldDB" id="A0A4R7V5N7"/>
<proteinExistence type="inferred from homology"/>
<evidence type="ECO:0000313" key="9">
    <source>
        <dbReference type="EMBL" id="TDV44260.1"/>
    </source>
</evidence>
<keyword evidence="6 8" id="KW-1133">Transmembrane helix</keyword>
<evidence type="ECO:0000256" key="4">
    <source>
        <dbReference type="ARBA" id="ARBA00022475"/>
    </source>
</evidence>
<keyword evidence="7 8" id="KW-0472">Membrane</keyword>
<feature type="transmembrane region" description="Helical" evidence="8">
    <location>
        <begin position="84"/>
        <end position="101"/>
    </location>
</feature>
<dbReference type="InterPro" id="IPR037294">
    <property type="entry name" value="ABC_BtuC-like"/>
</dbReference>
<reference evidence="9 10" key="1">
    <citation type="submission" date="2019-03" db="EMBL/GenBank/DDBJ databases">
        <title>Genomic Encyclopedia of Archaeal and Bacterial Type Strains, Phase II (KMG-II): from individual species to whole genera.</title>
        <authorList>
            <person name="Goeker M."/>
        </authorList>
    </citation>
    <scope>NUCLEOTIDE SEQUENCE [LARGE SCALE GENOMIC DNA]</scope>
    <source>
        <strain evidence="9 10">DSM 45499</strain>
    </source>
</reference>